<dbReference type="InterPro" id="IPR045196">
    <property type="entry name" value="IF2/IF5"/>
</dbReference>
<feature type="compositionally biased region" description="Polar residues" evidence="8">
    <location>
        <begin position="181"/>
        <end position="191"/>
    </location>
</feature>
<dbReference type="SUPFAM" id="SSF48371">
    <property type="entry name" value="ARM repeat"/>
    <property type="match status" value="1"/>
</dbReference>
<keyword evidence="3 11" id="KW-0396">Initiation factor</keyword>
<dbReference type="RefSeq" id="XP_030750767.1">
    <property type="nucleotide sequence ID" value="XM_030894907.1"/>
</dbReference>
<reference evidence="11 12" key="1">
    <citation type="submission" date="2025-04" db="UniProtKB">
        <authorList>
            <consortium name="RefSeq"/>
        </authorList>
    </citation>
    <scope>IDENTIFICATION</scope>
    <source>
        <tissue evidence="11 12">Gonads</tissue>
    </source>
</reference>
<dbReference type="FunFam" id="2.20.25.350:FF:000001">
    <property type="entry name" value="Eukaryotic translation initiation factor 5"/>
    <property type="match status" value="1"/>
</dbReference>
<dbReference type="InterPro" id="IPR002735">
    <property type="entry name" value="Transl_init_fac_IF2/IF5_dom"/>
</dbReference>
<dbReference type="CDD" id="cd11561">
    <property type="entry name" value="W2_eIF5"/>
    <property type="match status" value="1"/>
</dbReference>
<proteinExistence type="inferred from homology"/>
<evidence type="ECO:0000256" key="2">
    <source>
        <dbReference type="ARBA" id="ARBA00018059"/>
    </source>
</evidence>
<keyword evidence="5" id="KW-0547">Nucleotide-binding</keyword>
<dbReference type="CTD" id="1983"/>
<evidence type="ECO:0000313" key="10">
    <source>
        <dbReference type="Proteomes" id="UP000504635"/>
    </source>
</evidence>
<evidence type="ECO:0000256" key="4">
    <source>
        <dbReference type="ARBA" id="ARBA00022553"/>
    </source>
</evidence>
<dbReference type="Proteomes" id="UP000504635">
    <property type="component" value="Unplaced"/>
</dbReference>
<dbReference type="InterPro" id="IPR016189">
    <property type="entry name" value="Transl_init_fac_IF2/IF5_N"/>
</dbReference>
<dbReference type="SUPFAM" id="SSF100966">
    <property type="entry name" value="Translation initiation factor 2 beta, aIF2beta, N-terminal domain"/>
    <property type="match status" value="1"/>
</dbReference>
<feature type="compositionally biased region" description="Acidic residues" evidence="8">
    <location>
        <begin position="391"/>
        <end position="410"/>
    </location>
</feature>
<dbReference type="RefSeq" id="XP_030750769.1">
    <property type="nucleotide sequence ID" value="XM_030894909.1"/>
</dbReference>
<dbReference type="AlphaFoldDB" id="A0A6J2XIN3"/>
<evidence type="ECO:0000256" key="8">
    <source>
        <dbReference type="SAM" id="MobiDB-lite"/>
    </source>
</evidence>
<dbReference type="GO" id="GO:0005092">
    <property type="term" value="F:GDP-dissociation inhibitor activity"/>
    <property type="evidence" value="ECO:0007669"/>
    <property type="project" value="TreeGrafter"/>
</dbReference>
<dbReference type="Gene3D" id="1.25.40.180">
    <property type="match status" value="1"/>
</dbReference>
<name>A0A6J2XIN3_SITOR</name>
<feature type="domain" description="W2" evidence="9">
    <location>
        <begin position="237"/>
        <end position="398"/>
    </location>
</feature>
<keyword evidence="10" id="KW-1185">Reference proteome</keyword>
<evidence type="ECO:0000256" key="6">
    <source>
        <dbReference type="ARBA" id="ARBA00022917"/>
    </source>
</evidence>
<evidence type="ECO:0000313" key="13">
    <source>
        <dbReference type="RefSeq" id="XP_030750768.1"/>
    </source>
</evidence>
<feature type="region of interest" description="Disordered" evidence="8">
    <location>
        <begin position="143"/>
        <end position="205"/>
    </location>
</feature>
<evidence type="ECO:0000313" key="12">
    <source>
        <dbReference type="RefSeq" id="XP_030750767.1"/>
    </source>
</evidence>
<dbReference type="GeneID" id="115878405"/>
<gene>
    <name evidence="11 12 13 14 15" type="primary">LOC115878405</name>
</gene>
<dbReference type="FunFam" id="3.30.30.170:FF:000002">
    <property type="entry name" value="Eukaryotic translation initiation factor 5"/>
    <property type="match status" value="1"/>
</dbReference>
<accession>A0A6J2XIN3</accession>
<dbReference type="RefSeq" id="XP_030750770.1">
    <property type="nucleotide sequence ID" value="XM_030894910.1"/>
</dbReference>
<dbReference type="InterPro" id="IPR003307">
    <property type="entry name" value="W2_domain"/>
</dbReference>
<dbReference type="FunFam" id="1.25.40.180:FF:000018">
    <property type="entry name" value="eukaryotic translation initiation factor 5"/>
    <property type="match status" value="1"/>
</dbReference>
<dbReference type="GO" id="GO:0005525">
    <property type="term" value="F:GTP binding"/>
    <property type="evidence" value="ECO:0007669"/>
    <property type="project" value="UniProtKB-KW"/>
</dbReference>
<dbReference type="SUPFAM" id="SSF75689">
    <property type="entry name" value="Zinc-binding domain of translation initiation factor 2 beta"/>
    <property type="match status" value="1"/>
</dbReference>
<feature type="compositionally biased region" description="Acidic residues" evidence="8">
    <location>
        <begin position="196"/>
        <end position="205"/>
    </location>
</feature>
<protein>
    <recommendedName>
        <fullName evidence="2">Eukaryotic translation initiation factor 5</fullName>
    </recommendedName>
</protein>
<dbReference type="GO" id="GO:0001732">
    <property type="term" value="P:formation of cytoplasmic translation initiation complex"/>
    <property type="evidence" value="ECO:0007669"/>
    <property type="project" value="TreeGrafter"/>
</dbReference>
<evidence type="ECO:0000256" key="5">
    <source>
        <dbReference type="ARBA" id="ARBA00022741"/>
    </source>
</evidence>
<evidence type="ECO:0000313" key="15">
    <source>
        <dbReference type="RefSeq" id="XP_030750770.1"/>
    </source>
</evidence>
<dbReference type="Gene3D" id="2.20.25.350">
    <property type="match status" value="1"/>
</dbReference>
<dbReference type="GO" id="GO:0005829">
    <property type="term" value="C:cytosol"/>
    <property type="evidence" value="ECO:0007669"/>
    <property type="project" value="TreeGrafter"/>
</dbReference>
<dbReference type="GO" id="GO:0003743">
    <property type="term" value="F:translation initiation factor activity"/>
    <property type="evidence" value="ECO:0007669"/>
    <property type="project" value="UniProtKB-KW"/>
</dbReference>
<evidence type="ECO:0000256" key="1">
    <source>
        <dbReference type="ARBA" id="ARBA00010397"/>
    </source>
</evidence>
<dbReference type="RefSeq" id="XP_030750766.1">
    <property type="nucleotide sequence ID" value="XM_030894906.1"/>
</dbReference>
<dbReference type="InterPro" id="IPR016024">
    <property type="entry name" value="ARM-type_fold"/>
</dbReference>
<keyword evidence="4" id="KW-0597">Phosphoprotein</keyword>
<dbReference type="PANTHER" id="PTHR23001:SF7">
    <property type="entry name" value="EUKARYOTIC TRANSLATION INITIATION FACTOR 5"/>
    <property type="match status" value="1"/>
</dbReference>
<feature type="compositionally biased region" description="Acidic residues" evidence="8">
    <location>
        <begin position="436"/>
        <end position="446"/>
    </location>
</feature>
<dbReference type="KEGG" id="soy:115878405"/>
<sequence>MSLNVNRNVSDVFYRYKMPRLVAKVEGKGNGIKTVIVNMAEVAKALSRPPTYPTKYFGCELGAQTLFDFKNERFIVNGSHDAVKLQDLLDGFIRKFVLCPECENPETDLLVSTKKNTVSQGCKACGYHGLLVSNHKLMTFILKNPPNLNPATQGSSLTEGKRSKRSKKANGDAQDSENPDNDTSVDNSATEKSTDNGDDNGDDDTEWAVDVSEEAVRARQQDLTDGAKNMTISDDLEKTEKERMDIFYLLVKKKLDAGSLDKADDQKELLVEAERLEIKQKAPLVLMELLFDQNALQQAKKYRLLLVRFTFNDKKAQRYLIGGLEQVVALHKNQLMPRVPALLKLLYDLDILQETSILEWAEKVSKKYVSKEVSQEIHDKAAPFIKWLKEADEESSESEDESDDGVEIEYDDRAQVTPLKPTPVATPQKPTVHEDDGPDDVDIDAI</sequence>
<dbReference type="PROSITE" id="PS51363">
    <property type="entry name" value="W2"/>
    <property type="match status" value="1"/>
</dbReference>
<evidence type="ECO:0000259" key="9">
    <source>
        <dbReference type="PROSITE" id="PS51363"/>
    </source>
</evidence>
<dbReference type="Pfam" id="PF01873">
    <property type="entry name" value="eIF-5_eIF-2B"/>
    <property type="match status" value="1"/>
</dbReference>
<dbReference type="InterPro" id="IPR016190">
    <property type="entry name" value="Transl_init_fac_IF2/IF5_Zn-bd"/>
</dbReference>
<evidence type="ECO:0000256" key="3">
    <source>
        <dbReference type="ARBA" id="ARBA00022540"/>
    </source>
</evidence>
<evidence type="ECO:0000313" key="11">
    <source>
        <dbReference type="RefSeq" id="XP_030750766.1"/>
    </source>
</evidence>
<evidence type="ECO:0000256" key="7">
    <source>
        <dbReference type="ARBA" id="ARBA00023134"/>
    </source>
</evidence>
<organism evidence="10 15">
    <name type="scientific">Sitophilus oryzae</name>
    <name type="common">Rice weevil</name>
    <name type="synonym">Curculio oryzae</name>
    <dbReference type="NCBI Taxonomy" id="7048"/>
    <lineage>
        <taxon>Eukaryota</taxon>
        <taxon>Metazoa</taxon>
        <taxon>Ecdysozoa</taxon>
        <taxon>Arthropoda</taxon>
        <taxon>Hexapoda</taxon>
        <taxon>Insecta</taxon>
        <taxon>Pterygota</taxon>
        <taxon>Neoptera</taxon>
        <taxon>Endopterygota</taxon>
        <taxon>Coleoptera</taxon>
        <taxon>Polyphaga</taxon>
        <taxon>Cucujiformia</taxon>
        <taxon>Curculionidae</taxon>
        <taxon>Dryophthorinae</taxon>
        <taxon>Sitophilus</taxon>
    </lineage>
</organism>
<feature type="region of interest" description="Disordered" evidence="8">
    <location>
        <begin position="390"/>
        <end position="446"/>
    </location>
</feature>
<dbReference type="Gene3D" id="3.30.30.170">
    <property type="match status" value="1"/>
</dbReference>
<dbReference type="SMART" id="SM00653">
    <property type="entry name" value="eIF2B_5"/>
    <property type="match status" value="1"/>
</dbReference>
<dbReference type="SMART" id="SM00515">
    <property type="entry name" value="eIF5C"/>
    <property type="match status" value="1"/>
</dbReference>
<comment type="similarity">
    <text evidence="1">Belongs to the eIF-2-beta/eIF-5 family.</text>
</comment>
<dbReference type="PANTHER" id="PTHR23001">
    <property type="entry name" value="EUKARYOTIC TRANSLATION INITIATION FACTOR"/>
    <property type="match status" value="1"/>
</dbReference>
<dbReference type="GO" id="GO:0071074">
    <property type="term" value="F:eukaryotic initiation factor eIF2 binding"/>
    <property type="evidence" value="ECO:0007669"/>
    <property type="project" value="TreeGrafter"/>
</dbReference>
<dbReference type="RefSeq" id="XP_030750768.1">
    <property type="nucleotide sequence ID" value="XM_030894908.1"/>
</dbReference>
<dbReference type="Pfam" id="PF02020">
    <property type="entry name" value="W2"/>
    <property type="match status" value="1"/>
</dbReference>
<evidence type="ECO:0000313" key="14">
    <source>
        <dbReference type="RefSeq" id="XP_030750769.1"/>
    </source>
</evidence>
<keyword evidence="6" id="KW-0648">Protein biosynthesis</keyword>
<keyword evidence="7" id="KW-0342">GTP-binding</keyword>
<dbReference type="OrthoDB" id="10250831at2759"/>
<feature type="compositionally biased region" description="Polar residues" evidence="8">
    <location>
        <begin position="149"/>
        <end position="158"/>
    </location>
</feature>